<sequence>MNRIYSIFIIFIVFIYSQLTFAESNIPNFYFDQISIGDNSCLMSDDGCSINIEKPLKDLNGKFIKNVPVVFKSKPLIFVMPTIDYGSDKFIGRDAPATLRITSISRSSDGGYKFTVKQDIANYNHEFLNLDGHNSLFYWYYWDEYQEVIRNNINSENKIKNKKTGKFKNLESKHIASENKLWENVPFSLYVKPMPLITYFAIEPGTIDLAGKGKIIAGTVSLTKFIDSKTSLYKGGVLNKNKLNSLIDSQLVKTISNDGFSSNMGIIINEQPNNSNRWVTPYSIIYNGNTYIGLDGSEVNTNSDIKAINVAYLQAEGKGVFKGLNFILGRGDTKNTLQNNLVFPDSVTKPVEEECNAYMDIDNTSFDFSDLVKKPLMFLASKNSRKGPNGGWLRLCKKQNSGQSLQVSFVNDEDLNERNVRSIERKHHDESVGFMAFQRQVSETTCGLFPGPIQTWQGNTSGTLKIEPKIIIKGVPFTNGEKRIGFEYIHYGSNPAYKACDGYACEPNGQFANKIDFNHFIFPANDDGELSSQENVNKLHNKEIYFFNMINLNNKKIIFPNGSIVHAKNLTMVSSSLRPESNNPDDLIIYIHDKPSSGHTWSEINNGSTITALIYSEREIDISNGNVEGCSNYETCPEVSRINGAVTAKAIHAHGNYKMIGVEINGQSSCFNSTPSYTLTLSPDITSTLCDSKKITFNVNSTNSDTYNGIASFTLTSTSSGEWSTTENFTSGVTKFKSGSNRYPINIKNNQATIWLRSDGVTTVNINASIENNTVTATGEYKFSMANDVYFSMTNKQENIIAGKTFNTVITAKICGVGNKAKTLTQYTGDKHLTLNTQYIHPDKPAYDISEDDGKKITSPIQVEVITGEAGGATKHLNIKFDKGVSSPLTLQYREAGVIQWQVTDPDFTFSKKLISTASDVKKISTQSLNVNGVLDINSRPWTFAICPLTFNGKNEYRLANGTSKGGEAYTAAGHSFDVLLKPLVWQKDITGVLDVSNQDYCSASVTKNFLVAGSPALGDGVISQYSIHSPDNGNKGVFHLGQITKEPTLNGLLVKGNTWSEVGSLWLQVGLNNYLGMNIDPSKRHIGRFFPAYLALDADNTFVLPPLNQQFTYMNQPFSAGFRIFAFNKQNLKVKNYYLFDDGLKSEMQLMVMANGKDLISRYQPLLIKDNAKIWKASSNNKKDAYSVFNYAAEGNAKFLRHYIDGLSTTSKEDGPYPDWQLRVKQTSTPDGVTWQDKSESELIGTNDLRYGRMALQDAAGDIGKSLTIPLRVEYWNGAEFVTNSDDSASKFDGANYCRQILIQEPVPHIANDPTTSGTGTVTTGQPLLNQLTANPDGDFKQQIRFWQQLSVLTKPTQITDTPQIKCVNGTSNQPWLSYNWRGLGDEDPSATVTFGVYHGNNRIIYRGETNAKDQSIPYQNYQ</sequence>
<reference evidence="2 3" key="1">
    <citation type="submission" date="2017-02" db="EMBL/GenBank/DDBJ databases">
        <authorList>
            <person name="Peterson S.W."/>
        </authorList>
    </citation>
    <scope>NUCLEOTIDE SEQUENCE [LARGE SCALE GENOMIC DNA]</scope>
    <source>
        <strain evidence="2 3">CECT 9189</strain>
    </source>
</reference>
<dbReference type="Pfam" id="PF20419">
    <property type="entry name" value="DUF6701"/>
    <property type="match status" value="1"/>
</dbReference>
<dbReference type="Proteomes" id="UP000191116">
    <property type="component" value="Unassembled WGS sequence"/>
</dbReference>
<feature type="domain" description="DUF6701" evidence="1">
    <location>
        <begin position="799"/>
        <end position="1411"/>
    </location>
</feature>
<dbReference type="InterPro" id="IPR046524">
    <property type="entry name" value="DUF6701"/>
</dbReference>
<evidence type="ECO:0000313" key="2">
    <source>
        <dbReference type="EMBL" id="SKA27278.1"/>
    </source>
</evidence>
<proteinExistence type="predicted"/>
<name>A0A1T4SH62_9GAMM</name>
<evidence type="ECO:0000313" key="3">
    <source>
        <dbReference type="Proteomes" id="UP000191116"/>
    </source>
</evidence>
<protein>
    <recommendedName>
        <fullName evidence="1">DUF6701 domain-containing protein</fullName>
    </recommendedName>
</protein>
<gene>
    <name evidence="2" type="ORF">CZ814_01579</name>
</gene>
<dbReference type="RefSeq" id="WP_144379588.1">
    <property type="nucleotide sequence ID" value="NZ_AP024854.1"/>
</dbReference>
<accession>A0A1T4SH62</accession>
<evidence type="ECO:0000259" key="1">
    <source>
        <dbReference type="Pfam" id="PF20419"/>
    </source>
</evidence>
<dbReference type="EMBL" id="FUWP01000006">
    <property type="protein sequence ID" value="SKA27278.1"/>
    <property type="molecule type" value="Genomic_DNA"/>
</dbReference>
<dbReference type="OrthoDB" id="9790247at2"/>
<organism evidence="2 3">
    <name type="scientific">Photobacterium toruni</name>
    <dbReference type="NCBI Taxonomy" id="1935446"/>
    <lineage>
        <taxon>Bacteria</taxon>
        <taxon>Pseudomonadati</taxon>
        <taxon>Pseudomonadota</taxon>
        <taxon>Gammaproteobacteria</taxon>
        <taxon>Vibrionales</taxon>
        <taxon>Vibrionaceae</taxon>
        <taxon>Photobacterium</taxon>
    </lineage>
</organism>